<dbReference type="Proteomes" id="UP001177023">
    <property type="component" value="Unassembled WGS sequence"/>
</dbReference>
<dbReference type="EMBL" id="CATQJA010002590">
    <property type="protein sequence ID" value="CAJ0572066.1"/>
    <property type="molecule type" value="Genomic_DNA"/>
</dbReference>
<evidence type="ECO:0000313" key="3">
    <source>
        <dbReference type="EMBL" id="CAJ0572066.1"/>
    </source>
</evidence>
<feature type="region of interest" description="Disordered" evidence="1">
    <location>
        <begin position="271"/>
        <end position="325"/>
    </location>
</feature>
<dbReference type="PROSITE" id="PS50097">
    <property type="entry name" value="BTB"/>
    <property type="match status" value="1"/>
</dbReference>
<name>A0AA36FZ21_9BILA</name>
<organism evidence="3 4">
    <name type="scientific">Mesorhabditis spiculigera</name>
    <dbReference type="NCBI Taxonomy" id="96644"/>
    <lineage>
        <taxon>Eukaryota</taxon>
        <taxon>Metazoa</taxon>
        <taxon>Ecdysozoa</taxon>
        <taxon>Nematoda</taxon>
        <taxon>Chromadorea</taxon>
        <taxon>Rhabditida</taxon>
        <taxon>Rhabditina</taxon>
        <taxon>Rhabditomorpha</taxon>
        <taxon>Rhabditoidea</taxon>
        <taxon>Rhabditidae</taxon>
        <taxon>Mesorhabditinae</taxon>
        <taxon>Mesorhabditis</taxon>
    </lineage>
</organism>
<accession>A0AA36FZ21</accession>
<dbReference type="InterPro" id="IPR000210">
    <property type="entry name" value="BTB/POZ_dom"/>
</dbReference>
<dbReference type="SUPFAM" id="SSF54695">
    <property type="entry name" value="POZ domain"/>
    <property type="match status" value="1"/>
</dbReference>
<proteinExistence type="predicted"/>
<feature type="non-terminal residue" evidence="3">
    <location>
        <position position="1"/>
    </location>
</feature>
<dbReference type="AlphaFoldDB" id="A0AA36FZ21"/>
<evidence type="ECO:0000313" key="4">
    <source>
        <dbReference type="Proteomes" id="UP001177023"/>
    </source>
</evidence>
<dbReference type="PANTHER" id="PTHR22427">
    <property type="entry name" value="GH15728P"/>
    <property type="match status" value="1"/>
</dbReference>
<feature type="compositionally biased region" description="Basic and acidic residues" evidence="1">
    <location>
        <begin position="286"/>
        <end position="300"/>
    </location>
</feature>
<protein>
    <recommendedName>
        <fullName evidence="2">BTB domain-containing protein</fullName>
    </recommendedName>
</protein>
<feature type="domain" description="BTB" evidence="2">
    <location>
        <begin position="8"/>
        <end position="69"/>
    </location>
</feature>
<reference evidence="3" key="1">
    <citation type="submission" date="2023-06" db="EMBL/GenBank/DDBJ databases">
        <authorList>
            <person name="Delattre M."/>
        </authorList>
    </citation>
    <scope>NUCLEOTIDE SEQUENCE</scope>
    <source>
        <strain evidence="3">AF72</strain>
    </source>
</reference>
<dbReference type="InterPro" id="IPR011333">
    <property type="entry name" value="SKP1/BTB/POZ_sf"/>
</dbReference>
<sequence length="335" mass="37595">MYIDNKDSDVVIKCDNGELFAHRCILSATCPFFRQQLQKSRRIELKGYNKSSVHFLLCFLYGGLTAIPDEVDTWEVLALATHLNLKDLIEVDDETLIETILGCERLQVAFSRSRSEAAFTVLNMVNDILDVGMQYLIHSFHLVITSKSFAAQGKGLALNLGILEDILPTLVHSLSADVAIKSYLGLADLLTEIQSVPPSPKKTLSIPIDEWSPRFYVLVRRLYELVDKHLLHYAASVKPATKSKSPTKKRIQDLEEHKMERQNTHTIIHNDPVRTANLPGPSPLKDNGEKPKSVFNKDWDTTTEAIGEGDNRFDTSTTGSSADQDHCFRRGQEAC</sequence>
<gene>
    <name evidence="3" type="ORF">MSPICULIGERA_LOCUS10460</name>
</gene>
<evidence type="ECO:0000259" key="2">
    <source>
        <dbReference type="PROSITE" id="PS50097"/>
    </source>
</evidence>
<dbReference type="Pfam" id="PF00651">
    <property type="entry name" value="BTB"/>
    <property type="match status" value="1"/>
</dbReference>
<keyword evidence="4" id="KW-1185">Reference proteome</keyword>
<comment type="caution">
    <text evidence="3">The sequence shown here is derived from an EMBL/GenBank/DDBJ whole genome shotgun (WGS) entry which is preliminary data.</text>
</comment>
<evidence type="ECO:0000256" key="1">
    <source>
        <dbReference type="SAM" id="MobiDB-lite"/>
    </source>
</evidence>
<dbReference type="SMART" id="SM00225">
    <property type="entry name" value="BTB"/>
    <property type="match status" value="1"/>
</dbReference>
<dbReference type="PANTHER" id="PTHR22427:SF7">
    <property type="entry name" value="GH15728P"/>
    <property type="match status" value="1"/>
</dbReference>
<dbReference type="Gene3D" id="3.30.710.10">
    <property type="entry name" value="Potassium Channel Kv1.1, Chain A"/>
    <property type="match status" value="1"/>
</dbReference>